<sequence>MNTQKMNDAHKLEKEISRLKSAIEELSVLNELALAVGASTDVHQVLDTIVQKAVKAVRAEQGSLMLVTQKQDNPLQTLIRKEDFSGTMPAYRVGSNITGWVLKNRSALRIEDLAKDARFRCTEEECRALRSVLCVPVWQQAKIIGVLMVTNKKTGEPFSDGDLRLLSIIAAQSGQLIRNARLQEEAVEKKRLQHELDLARNIQQSLLPAKDPRLKGLDITGYFSPADAVSGDYYDYITLDEHRLAIVIADVSGHGPSAALVMTLLKGVVHSLAIESGPISHWMRGINRIISKIIPDEVFITMQLLLFDIPQKRLTFCNAGHNPPLYYNSASQECSPLELPGCALNVLPDFDYGIKEIPLNRGDFIFIYTDGLAEAFNKNNEEFGQQRVMEIISQNGTTSSQKMMEHIRTAVFTFMAGNRQADDMACVGVKIL</sequence>
<dbReference type="InterPro" id="IPR052016">
    <property type="entry name" value="Bact_Sigma-Reg"/>
</dbReference>
<dbReference type="SUPFAM" id="SSF55781">
    <property type="entry name" value="GAF domain-like"/>
    <property type="match status" value="1"/>
</dbReference>
<dbReference type="SMART" id="SM00065">
    <property type="entry name" value="GAF"/>
    <property type="match status" value="1"/>
</dbReference>
<evidence type="ECO:0000256" key="2">
    <source>
        <dbReference type="SAM" id="Coils"/>
    </source>
</evidence>
<dbReference type="Gene3D" id="3.30.450.40">
    <property type="match status" value="1"/>
</dbReference>
<feature type="domain" description="PPM-type phosphatase" evidence="4">
    <location>
        <begin position="214"/>
        <end position="431"/>
    </location>
</feature>
<dbReference type="InterPro" id="IPR029016">
    <property type="entry name" value="GAF-like_dom_sf"/>
</dbReference>
<evidence type="ECO:0000259" key="4">
    <source>
        <dbReference type="SMART" id="SM00331"/>
    </source>
</evidence>
<reference evidence="5" key="1">
    <citation type="journal article" date="2020" name="mSystems">
        <title>Genome- and Community-Level Interaction Insights into Carbon Utilization and Element Cycling Functions of Hydrothermarchaeota in Hydrothermal Sediment.</title>
        <authorList>
            <person name="Zhou Z."/>
            <person name="Liu Y."/>
            <person name="Xu W."/>
            <person name="Pan J."/>
            <person name="Luo Z.H."/>
            <person name="Li M."/>
        </authorList>
    </citation>
    <scope>NUCLEOTIDE SEQUENCE [LARGE SCALE GENOMIC DNA]</scope>
    <source>
        <strain evidence="5">HyVt-577</strain>
    </source>
</reference>
<comment type="caution">
    <text evidence="5">The sequence shown here is derived from an EMBL/GenBank/DDBJ whole genome shotgun (WGS) entry which is preliminary data.</text>
</comment>
<dbReference type="SUPFAM" id="SSF81606">
    <property type="entry name" value="PP2C-like"/>
    <property type="match status" value="1"/>
</dbReference>
<dbReference type="Gene3D" id="3.60.40.10">
    <property type="entry name" value="PPM-type phosphatase domain"/>
    <property type="match status" value="1"/>
</dbReference>
<dbReference type="GO" id="GO:0016791">
    <property type="term" value="F:phosphatase activity"/>
    <property type="evidence" value="ECO:0007669"/>
    <property type="project" value="TreeGrafter"/>
</dbReference>
<protein>
    <submittedName>
        <fullName evidence="5">GAF domain-containing protein</fullName>
    </submittedName>
</protein>
<gene>
    <name evidence="5" type="ORF">ENK44_12750</name>
</gene>
<accession>A0A7V4WVU6</accession>
<proteinExistence type="predicted"/>
<dbReference type="SMART" id="SM00331">
    <property type="entry name" value="PP2C_SIG"/>
    <property type="match status" value="1"/>
</dbReference>
<evidence type="ECO:0000313" key="5">
    <source>
        <dbReference type="EMBL" id="HGY56570.1"/>
    </source>
</evidence>
<keyword evidence="1" id="KW-0378">Hydrolase</keyword>
<dbReference type="AlphaFoldDB" id="A0A7V4WVU6"/>
<dbReference type="EMBL" id="DRQG01000116">
    <property type="protein sequence ID" value="HGY56570.1"/>
    <property type="molecule type" value="Genomic_DNA"/>
</dbReference>
<dbReference type="InterPro" id="IPR036457">
    <property type="entry name" value="PPM-type-like_dom_sf"/>
</dbReference>
<dbReference type="PANTHER" id="PTHR43156:SF2">
    <property type="entry name" value="STAGE II SPORULATION PROTEIN E"/>
    <property type="match status" value="1"/>
</dbReference>
<keyword evidence="2" id="KW-0175">Coiled coil</keyword>
<dbReference type="Pfam" id="PF07228">
    <property type="entry name" value="SpoIIE"/>
    <property type="match status" value="1"/>
</dbReference>
<dbReference type="InterPro" id="IPR001932">
    <property type="entry name" value="PPM-type_phosphatase-like_dom"/>
</dbReference>
<organism evidence="5">
    <name type="scientific">Caldithrix abyssi</name>
    <dbReference type="NCBI Taxonomy" id="187145"/>
    <lineage>
        <taxon>Bacteria</taxon>
        <taxon>Pseudomonadati</taxon>
        <taxon>Calditrichota</taxon>
        <taxon>Calditrichia</taxon>
        <taxon>Calditrichales</taxon>
        <taxon>Calditrichaceae</taxon>
        <taxon>Caldithrix</taxon>
    </lineage>
</organism>
<evidence type="ECO:0000256" key="1">
    <source>
        <dbReference type="ARBA" id="ARBA00022801"/>
    </source>
</evidence>
<evidence type="ECO:0000259" key="3">
    <source>
        <dbReference type="SMART" id="SM00065"/>
    </source>
</evidence>
<feature type="coiled-coil region" evidence="2">
    <location>
        <begin position="2"/>
        <end position="32"/>
    </location>
</feature>
<dbReference type="Pfam" id="PF13185">
    <property type="entry name" value="GAF_2"/>
    <property type="match status" value="1"/>
</dbReference>
<dbReference type="Proteomes" id="UP000885779">
    <property type="component" value="Unassembled WGS sequence"/>
</dbReference>
<dbReference type="InterPro" id="IPR003018">
    <property type="entry name" value="GAF"/>
</dbReference>
<feature type="domain" description="GAF" evidence="3">
    <location>
        <begin position="41"/>
        <end position="187"/>
    </location>
</feature>
<name>A0A7V4WVU6_CALAY</name>
<dbReference type="PANTHER" id="PTHR43156">
    <property type="entry name" value="STAGE II SPORULATION PROTEIN E-RELATED"/>
    <property type="match status" value="1"/>
</dbReference>